<organism evidence="2 3">
    <name type="scientific">Colobus angolensis palliatus</name>
    <name type="common">Peters' Angolan colobus</name>
    <dbReference type="NCBI Taxonomy" id="336983"/>
    <lineage>
        <taxon>Eukaryota</taxon>
        <taxon>Metazoa</taxon>
        <taxon>Chordata</taxon>
        <taxon>Craniata</taxon>
        <taxon>Vertebrata</taxon>
        <taxon>Euteleostomi</taxon>
        <taxon>Mammalia</taxon>
        <taxon>Eutheria</taxon>
        <taxon>Euarchontoglires</taxon>
        <taxon>Primates</taxon>
        <taxon>Haplorrhini</taxon>
        <taxon>Catarrhini</taxon>
        <taxon>Cercopithecidae</taxon>
        <taxon>Colobinae</taxon>
        <taxon>Colobus</taxon>
    </lineage>
</organism>
<evidence type="ECO:0000256" key="1">
    <source>
        <dbReference type="SAM" id="MobiDB-lite"/>
    </source>
</evidence>
<reference evidence="2" key="1">
    <citation type="submission" date="2025-08" db="UniProtKB">
        <authorList>
            <consortium name="Ensembl"/>
        </authorList>
    </citation>
    <scope>IDENTIFICATION</scope>
</reference>
<feature type="region of interest" description="Disordered" evidence="1">
    <location>
        <begin position="73"/>
        <end position="95"/>
    </location>
</feature>
<protein>
    <submittedName>
        <fullName evidence="2">Uncharacterized protein</fullName>
    </submittedName>
</protein>
<feature type="region of interest" description="Disordered" evidence="1">
    <location>
        <begin position="1"/>
        <end position="32"/>
    </location>
</feature>
<dbReference type="Proteomes" id="UP000233080">
    <property type="component" value="Unassembled WGS sequence"/>
</dbReference>
<accession>A0A2K5J705</accession>
<sequence>MLGWSRRRSLLVSSGQRPGRKGRPRSSRECLPKKGGVQGFCPTCQQTGQPAKVAWALAETRNERLQREMGDADVPRHTLHHSGCATKRDPGACGPMWSLSQREAVSLARVPTASTGLRNGPEKSGQGNVFLARPARPARGTYRRVSPSYLTSGDLEVQVSSLVRNGRRSNRRW</sequence>
<evidence type="ECO:0000313" key="3">
    <source>
        <dbReference type="Proteomes" id="UP000233080"/>
    </source>
</evidence>
<evidence type="ECO:0000313" key="2">
    <source>
        <dbReference type="Ensembl" id="ENSCANP00000024678.1"/>
    </source>
</evidence>
<dbReference type="AlphaFoldDB" id="A0A2K5J705"/>
<dbReference type="Ensembl" id="ENSCANT00000047676.1">
    <property type="protein sequence ID" value="ENSCANP00000024678.1"/>
    <property type="gene ID" value="ENSCANG00000035751.1"/>
</dbReference>
<keyword evidence="3" id="KW-1185">Reference proteome</keyword>
<name>A0A2K5J705_COLAP</name>
<reference evidence="2" key="2">
    <citation type="submission" date="2025-09" db="UniProtKB">
        <authorList>
            <consortium name="Ensembl"/>
        </authorList>
    </citation>
    <scope>IDENTIFICATION</scope>
</reference>
<proteinExistence type="predicted"/>